<proteinExistence type="predicted"/>
<organism evidence="2 3">
    <name type="scientific">Azospirillum argentinense</name>
    <dbReference type="NCBI Taxonomy" id="2970906"/>
    <lineage>
        <taxon>Bacteria</taxon>
        <taxon>Pseudomonadati</taxon>
        <taxon>Pseudomonadota</taxon>
        <taxon>Alphaproteobacteria</taxon>
        <taxon>Rhodospirillales</taxon>
        <taxon>Azospirillaceae</taxon>
        <taxon>Azospirillum</taxon>
    </lineage>
</organism>
<dbReference type="PANTHER" id="PTHR44167">
    <property type="entry name" value="OVARIAN-SPECIFIC SERINE/THREONINE-PROTEIN KINASE LOK-RELATED"/>
    <property type="match status" value="1"/>
</dbReference>
<evidence type="ECO:0000313" key="2">
    <source>
        <dbReference type="EMBL" id="MFL7904482.1"/>
    </source>
</evidence>
<dbReference type="PANTHER" id="PTHR44167:SF24">
    <property type="entry name" value="SERINE_THREONINE-PROTEIN KINASE CHK2"/>
    <property type="match status" value="1"/>
</dbReference>
<evidence type="ECO:0000313" key="3">
    <source>
        <dbReference type="Proteomes" id="UP001628281"/>
    </source>
</evidence>
<dbReference type="Gene3D" id="1.10.510.10">
    <property type="entry name" value="Transferase(Phosphotransferase) domain 1"/>
    <property type="match status" value="1"/>
</dbReference>
<dbReference type="InterPro" id="IPR000719">
    <property type="entry name" value="Prot_kinase_dom"/>
</dbReference>
<sequence>MARKYGNWTILGERFAEGGQGEIYQVSNATGTPPGIWLLKRLKNPKRHGRFARELETLQRLKGVGNVVQVQEWGASKGETTDYYVMEKGDGSLEDMAPADGYTPEQAFSLFGQILDGVEAVHQVPALHRDLKPANVILFGDTAKIADTGLALLVGEPRITPTDEAIGPRFYMAPELEHGRNLDVDASADIYSLGKILYWLLSGGVHLPRERYDEATYRLARTKAPSLGVFEGVFDATLTQQKRRRCKDVAELRNLFGASVAAYRDHQDTALAALLAGPGDSMVEKLDGADSAIGKALFGRVELDLLTATPDELMSLMERDEALIDGKNVGLLEKLGPLSSEQLARAARLCFSSERAIGSLTLLLGVGRELRQAIAEAALASDDYSAWQLMAEHWHWWPEDIPLAHELIARFAPPKRLPKKLVTDLSLGGISVDLGDVLLRGIQENPGDDEVVQLAMFGLTKSSDPQTEERLLQAFIAVRDEPAILQNAMLIAVVHEHGTAAWSRFAAHHGCPDDLANMARVVIEMSVRARERTNDEEGEEDEDA</sequence>
<evidence type="ECO:0000259" key="1">
    <source>
        <dbReference type="PROSITE" id="PS50011"/>
    </source>
</evidence>
<keyword evidence="2" id="KW-0418">Kinase</keyword>
<keyword evidence="3" id="KW-1185">Reference proteome</keyword>
<comment type="caution">
    <text evidence="2">The sequence shown here is derived from an EMBL/GenBank/DDBJ whole genome shotgun (WGS) entry which is preliminary data.</text>
</comment>
<name>A0ABW8VDF2_9PROT</name>
<feature type="domain" description="Protein kinase" evidence="1">
    <location>
        <begin position="9"/>
        <end position="283"/>
    </location>
</feature>
<dbReference type="RefSeq" id="WP_407825352.1">
    <property type="nucleotide sequence ID" value="NZ_JBJLSN010000050.1"/>
</dbReference>
<accession>A0ABW8VDF2</accession>
<dbReference type="InterPro" id="IPR011009">
    <property type="entry name" value="Kinase-like_dom_sf"/>
</dbReference>
<dbReference type="PROSITE" id="PS50011">
    <property type="entry name" value="PROTEIN_KINASE_DOM"/>
    <property type="match status" value="1"/>
</dbReference>
<dbReference type="Proteomes" id="UP001628281">
    <property type="component" value="Unassembled WGS sequence"/>
</dbReference>
<dbReference type="Pfam" id="PF00069">
    <property type="entry name" value="Pkinase"/>
    <property type="match status" value="1"/>
</dbReference>
<gene>
    <name evidence="2" type="ORF">ACJ41P_25365</name>
</gene>
<dbReference type="EMBL" id="JBJLSN010000050">
    <property type="protein sequence ID" value="MFL7904482.1"/>
    <property type="molecule type" value="Genomic_DNA"/>
</dbReference>
<dbReference type="SMART" id="SM00220">
    <property type="entry name" value="S_TKc"/>
    <property type="match status" value="1"/>
</dbReference>
<reference evidence="2 3" key="1">
    <citation type="submission" date="2024-11" db="EMBL/GenBank/DDBJ databases">
        <title>Draft genome sequences of two bacteria associated to sugarcane roots in Colombia.</title>
        <authorList>
            <person name="Pardo-Diaz S."/>
            <person name="Masmela-Mendoza J."/>
            <person name="Delgadillo-Duran P."/>
            <person name="Bautista E.J."/>
            <person name="Rojas-Tapias D.F."/>
        </authorList>
    </citation>
    <scope>NUCLEOTIDE SEQUENCE [LARGE SCALE GENOMIC DNA]</scope>
    <source>
        <strain evidence="2 3">Ap18</strain>
    </source>
</reference>
<keyword evidence="2" id="KW-0808">Transferase</keyword>
<protein>
    <submittedName>
        <fullName evidence="2">Serine/threonine-protein kinase</fullName>
    </submittedName>
</protein>
<dbReference type="SUPFAM" id="SSF56112">
    <property type="entry name" value="Protein kinase-like (PK-like)"/>
    <property type="match status" value="1"/>
</dbReference>
<dbReference type="GO" id="GO:0016301">
    <property type="term" value="F:kinase activity"/>
    <property type="evidence" value="ECO:0007669"/>
    <property type="project" value="UniProtKB-KW"/>
</dbReference>